<comment type="caution">
    <text evidence="2">The sequence shown here is derived from an EMBL/GenBank/DDBJ whole genome shotgun (WGS) entry which is preliminary data.</text>
</comment>
<dbReference type="InterPro" id="IPR012349">
    <property type="entry name" value="Split_barrel_FMN-bd"/>
</dbReference>
<dbReference type="RefSeq" id="WP_149854894.1">
    <property type="nucleotide sequence ID" value="NZ_VUOB01000091.1"/>
</dbReference>
<protein>
    <recommendedName>
        <fullName evidence="1">Pyridoxamine 5'-phosphate oxidase N-terminal domain-containing protein</fullName>
    </recommendedName>
</protein>
<keyword evidence="3" id="KW-1185">Reference proteome</keyword>
<reference evidence="2 3" key="1">
    <citation type="submission" date="2019-09" db="EMBL/GenBank/DDBJ databases">
        <title>Goodfellowia gen. nov., a new genus of the Pseudonocardineae related to Actinoalloteichus, containing Goodfellowia coeruleoviolacea gen. nov., comb. nov. gen. nov., comb. nov.</title>
        <authorList>
            <person name="Labeda D."/>
        </authorList>
    </citation>
    <scope>NUCLEOTIDE SEQUENCE [LARGE SCALE GENOMIC DNA]</scope>
    <source>
        <strain evidence="2 3">AN110305</strain>
    </source>
</reference>
<name>A0A5B2WJV2_9PSEU</name>
<dbReference type="OrthoDB" id="9788889at2"/>
<evidence type="ECO:0000313" key="2">
    <source>
        <dbReference type="EMBL" id="KAA2250736.1"/>
    </source>
</evidence>
<dbReference type="EMBL" id="VUOB01000091">
    <property type="protein sequence ID" value="KAA2250736.1"/>
    <property type="molecule type" value="Genomic_DNA"/>
</dbReference>
<dbReference type="Gene3D" id="2.30.110.10">
    <property type="entry name" value="Electron Transport, Fmn-binding Protein, Chain A"/>
    <property type="match status" value="1"/>
</dbReference>
<dbReference type="Pfam" id="PF01243">
    <property type="entry name" value="PNPOx_N"/>
    <property type="match status" value="1"/>
</dbReference>
<dbReference type="AlphaFoldDB" id="A0A5B2WJV2"/>
<evidence type="ECO:0000313" key="3">
    <source>
        <dbReference type="Proteomes" id="UP000323454"/>
    </source>
</evidence>
<feature type="domain" description="Pyridoxamine 5'-phosphate oxidase N-terminal" evidence="1">
    <location>
        <begin position="12"/>
        <end position="138"/>
    </location>
</feature>
<dbReference type="InterPro" id="IPR011576">
    <property type="entry name" value="Pyridox_Oxase_N"/>
</dbReference>
<reference evidence="2 3" key="2">
    <citation type="submission" date="2019-09" db="EMBL/GenBank/DDBJ databases">
        <authorList>
            <person name="Jin C."/>
        </authorList>
    </citation>
    <scope>NUCLEOTIDE SEQUENCE [LARGE SCALE GENOMIC DNA]</scope>
    <source>
        <strain evidence="2 3">AN110305</strain>
    </source>
</reference>
<proteinExistence type="predicted"/>
<accession>A0A5B2WJV2</accession>
<sequence>MGLSEATGRAIEILRANRYTALATQDAGGPWVAVVGHIAMAPDKLYFVSRHVSRHGTAVRAEPRVAGVIYDSTVELDKADGIQFAGLCRETEANDALLRRFLDRAADQLADSVEEELAAFHANDEFRLYEITVTTAYVLDQQAWAEEGIDSREDVDVATLFAAVESDFAA</sequence>
<organism evidence="2 3">
    <name type="scientific">Solihabitans fulvus</name>
    <dbReference type="NCBI Taxonomy" id="1892852"/>
    <lineage>
        <taxon>Bacteria</taxon>
        <taxon>Bacillati</taxon>
        <taxon>Actinomycetota</taxon>
        <taxon>Actinomycetes</taxon>
        <taxon>Pseudonocardiales</taxon>
        <taxon>Pseudonocardiaceae</taxon>
        <taxon>Solihabitans</taxon>
    </lineage>
</organism>
<dbReference type="Proteomes" id="UP000323454">
    <property type="component" value="Unassembled WGS sequence"/>
</dbReference>
<dbReference type="SUPFAM" id="SSF50475">
    <property type="entry name" value="FMN-binding split barrel"/>
    <property type="match status" value="1"/>
</dbReference>
<evidence type="ECO:0000259" key="1">
    <source>
        <dbReference type="Pfam" id="PF01243"/>
    </source>
</evidence>
<gene>
    <name evidence="2" type="ORF">F0L68_38665</name>
</gene>